<dbReference type="Proteomes" id="UP000249522">
    <property type="component" value="Unassembled WGS sequence"/>
</dbReference>
<protein>
    <submittedName>
        <fullName evidence="1">Sporulation histidine kinase inhibitor Sda</fullName>
    </submittedName>
</protein>
<evidence type="ECO:0000313" key="1">
    <source>
        <dbReference type="EMBL" id="PZD94351.1"/>
    </source>
</evidence>
<evidence type="ECO:0000313" key="2">
    <source>
        <dbReference type="Proteomes" id="UP000249522"/>
    </source>
</evidence>
<accession>A0A2W1LRA5</accession>
<dbReference type="Pfam" id="PF08970">
    <property type="entry name" value="Sda"/>
    <property type="match status" value="1"/>
</dbReference>
<dbReference type="InterPro" id="IPR036916">
    <property type="entry name" value="Sda_sf"/>
</dbReference>
<reference evidence="1 2" key="1">
    <citation type="submission" date="2018-06" db="EMBL/GenBank/DDBJ databases">
        <title>Paenibacillus imtechensis sp. nov.</title>
        <authorList>
            <person name="Pinnaka A.K."/>
            <person name="Singh H."/>
            <person name="Kaur M."/>
        </authorList>
    </citation>
    <scope>NUCLEOTIDE SEQUENCE [LARGE SCALE GENOMIC DNA]</scope>
    <source>
        <strain evidence="1 2">SMB1</strain>
    </source>
</reference>
<dbReference type="OrthoDB" id="2933732at2"/>
<comment type="caution">
    <text evidence="1">The sequence shown here is derived from an EMBL/GenBank/DDBJ whole genome shotgun (WGS) entry which is preliminary data.</text>
</comment>
<dbReference type="AlphaFoldDB" id="A0A2W1LRA5"/>
<dbReference type="InterPro" id="IPR015064">
    <property type="entry name" value="Sda"/>
</dbReference>
<gene>
    <name evidence="1" type="ORF">DNH61_18255</name>
</gene>
<organism evidence="1 2">
    <name type="scientific">Paenibacillus sambharensis</name>
    <dbReference type="NCBI Taxonomy" id="1803190"/>
    <lineage>
        <taxon>Bacteria</taxon>
        <taxon>Bacillati</taxon>
        <taxon>Bacillota</taxon>
        <taxon>Bacilli</taxon>
        <taxon>Bacillales</taxon>
        <taxon>Paenibacillaceae</taxon>
        <taxon>Paenibacillus</taxon>
    </lineage>
</organism>
<dbReference type="SUPFAM" id="SSF100985">
    <property type="entry name" value="Sporulation inhibitor Sda"/>
    <property type="match status" value="1"/>
</dbReference>
<dbReference type="RefSeq" id="WP_111148120.1">
    <property type="nucleotide sequence ID" value="NZ_QKRB01000053.1"/>
</dbReference>
<keyword evidence="2" id="KW-1185">Reference proteome</keyword>
<dbReference type="Gene3D" id="1.10.287.1100">
    <property type="entry name" value="Sporulation inhibitor A"/>
    <property type="match status" value="1"/>
</dbReference>
<dbReference type="EMBL" id="QKRB01000053">
    <property type="protein sequence ID" value="PZD94351.1"/>
    <property type="molecule type" value="Genomic_DNA"/>
</dbReference>
<name>A0A2W1LRA5_9BACL</name>
<proteinExistence type="predicted"/>
<sequence>MDIMSDELLLEAYHTAVKLKLDPDFIRLLAVELVRRGVKPDALRMGA</sequence>